<comment type="cofactor">
    <cofactor evidence="1 11">
        <name>Mg(2+)</name>
        <dbReference type="ChEBI" id="CHEBI:18420"/>
    </cofactor>
</comment>
<feature type="binding site" evidence="11">
    <location>
        <position position="137"/>
    </location>
    <ligand>
        <name>CTP</name>
        <dbReference type="ChEBI" id="CHEBI:37563"/>
    </ligand>
</feature>
<accession>A0A5J6WPJ7</accession>
<evidence type="ECO:0000256" key="6">
    <source>
        <dbReference type="ARBA" id="ARBA00022741"/>
    </source>
</evidence>
<dbReference type="Pfam" id="PF01743">
    <property type="entry name" value="PolyA_pol"/>
    <property type="match status" value="1"/>
</dbReference>
<keyword evidence="7 11" id="KW-0692">RNA repair</keyword>
<feature type="binding site" evidence="11">
    <location>
        <position position="137"/>
    </location>
    <ligand>
        <name>ATP</name>
        <dbReference type="ChEBI" id="CHEBI:30616"/>
    </ligand>
</feature>
<dbReference type="GO" id="GO:0000049">
    <property type="term" value="F:tRNA binding"/>
    <property type="evidence" value="ECO:0007669"/>
    <property type="project" value="UniProtKB-UniRule"/>
</dbReference>
<dbReference type="Proteomes" id="UP000327424">
    <property type="component" value="Chromosome"/>
</dbReference>
<keyword evidence="14" id="KW-0378">Hydrolase</keyword>
<feature type="binding site" evidence="11">
    <location>
        <position position="21"/>
    </location>
    <ligand>
        <name>Mg(2+)</name>
        <dbReference type="ChEBI" id="CHEBI:18420"/>
    </ligand>
</feature>
<dbReference type="SUPFAM" id="SSF81301">
    <property type="entry name" value="Nucleotidyltransferase"/>
    <property type="match status" value="1"/>
</dbReference>
<name>A0A5J6WPJ7_MORMI</name>
<comment type="miscellaneous">
    <text evidence="11">A single active site specifically recognizes both ATP and CTP and is responsible for their addition.</text>
</comment>
<dbReference type="HAMAP" id="MF_01262">
    <property type="entry name" value="CCA_bact_type2"/>
    <property type="match status" value="1"/>
</dbReference>
<keyword evidence="10 11" id="KW-0694">RNA-binding</keyword>
<feature type="domain" description="Poly A polymerase head" evidence="12">
    <location>
        <begin position="3"/>
        <end position="122"/>
    </location>
</feature>
<dbReference type="Gene3D" id="1.10.3090.10">
    <property type="entry name" value="cca-adding enzyme, domain 2"/>
    <property type="match status" value="1"/>
</dbReference>
<keyword evidence="8 11" id="KW-0067">ATP-binding</keyword>
<dbReference type="GO" id="GO:0004810">
    <property type="term" value="F:CCA tRNA nucleotidyltransferase activity"/>
    <property type="evidence" value="ECO:0007669"/>
    <property type="project" value="UniProtKB-UniRule"/>
</dbReference>
<dbReference type="Pfam" id="PF12627">
    <property type="entry name" value="PolyA_pol_RNAbd"/>
    <property type="match status" value="1"/>
</dbReference>
<evidence type="ECO:0000259" key="13">
    <source>
        <dbReference type="Pfam" id="PF12627"/>
    </source>
</evidence>
<dbReference type="SUPFAM" id="SSF81891">
    <property type="entry name" value="Poly A polymerase C-terminal region-like"/>
    <property type="match status" value="1"/>
</dbReference>
<evidence type="ECO:0000256" key="3">
    <source>
        <dbReference type="ARBA" id="ARBA00022694"/>
    </source>
</evidence>
<dbReference type="PIRSF" id="PIRSF000813">
    <property type="entry name" value="CCA_bact"/>
    <property type="match status" value="1"/>
</dbReference>
<feature type="binding site" evidence="11">
    <location>
        <position position="11"/>
    </location>
    <ligand>
        <name>ATP</name>
        <dbReference type="ChEBI" id="CHEBI:30616"/>
    </ligand>
</feature>
<dbReference type="GO" id="GO:0005524">
    <property type="term" value="F:ATP binding"/>
    <property type="evidence" value="ECO:0007669"/>
    <property type="project" value="UniProtKB-UniRule"/>
</dbReference>
<evidence type="ECO:0000256" key="9">
    <source>
        <dbReference type="ARBA" id="ARBA00022842"/>
    </source>
</evidence>
<dbReference type="GO" id="GO:0160016">
    <property type="term" value="F:CCACCA tRNA nucleotidyltransferase activity"/>
    <property type="evidence" value="ECO:0007669"/>
    <property type="project" value="RHEA"/>
</dbReference>
<dbReference type="InterPro" id="IPR002646">
    <property type="entry name" value="PolA_pol_head_dom"/>
</dbReference>
<sequence length="390" mass="43070">MQIYLVGGAVRDKLLSLPVKDKDFVVVGATPADMLEQGYQQVGKDFPVFLHPSTKQEYALARTERKSGSGYTGFTCYAAPDVTLEQDLVRRDLTINAMVEDENGQVIDPLNARADLDNRVLRHISASFSEDPLRVLRVARFAARFHRQGFTIADETLLLMQAMTQAGDLAELTPERVWQEVEKTLSAANPEVFFKVLKDIGALAVILPELDNLFDLAVISSDEDNDDKNNSNLGLQALSLLKNTALLSSNLAIRFAAVMQNLGEQQANIKALAKRCKVPNEHRDLAILVSAQQAHIHNALTLTPAAIISLFDNTDAWRKPERFQQILLTCSSSKSKQLADAYQPTQYLTNMLNTACDIAVQPIIAAGFRGPEIKQQLTLQRISALTALRA</sequence>
<dbReference type="InterPro" id="IPR043519">
    <property type="entry name" value="NT_sf"/>
</dbReference>
<dbReference type="NCBIfam" id="NF008137">
    <property type="entry name" value="PRK10885.1"/>
    <property type="match status" value="1"/>
</dbReference>
<comment type="catalytic activity">
    <reaction evidence="11">
        <text>a tRNA precursor + 2 CTP + ATP = a tRNA with a 3' CCA end + 3 diphosphate</text>
        <dbReference type="Rhea" id="RHEA:14433"/>
        <dbReference type="Rhea" id="RHEA-COMP:10465"/>
        <dbReference type="Rhea" id="RHEA-COMP:10468"/>
        <dbReference type="ChEBI" id="CHEBI:30616"/>
        <dbReference type="ChEBI" id="CHEBI:33019"/>
        <dbReference type="ChEBI" id="CHEBI:37563"/>
        <dbReference type="ChEBI" id="CHEBI:74896"/>
        <dbReference type="ChEBI" id="CHEBI:83071"/>
        <dbReference type="EC" id="2.7.7.72"/>
    </reaction>
</comment>
<dbReference type="EMBL" id="CP044399">
    <property type="protein sequence ID" value="QFI39098.1"/>
    <property type="molecule type" value="Genomic_DNA"/>
</dbReference>
<keyword evidence="6 11" id="KW-0547">Nucleotide-binding</keyword>
<dbReference type="InterPro" id="IPR012006">
    <property type="entry name" value="CCA_bact"/>
</dbReference>
<dbReference type="OrthoDB" id="9805698at2"/>
<evidence type="ECO:0000256" key="10">
    <source>
        <dbReference type="ARBA" id="ARBA00022884"/>
    </source>
</evidence>
<comment type="function">
    <text evidence="11">Catalyzes the addition and repair of the essential 3'-terminal CCA sequence in tRNAs without using a nucleic acid template. Adds these three nucleotides in the order of C, C, and A to the tRNA nucleotide-73, using CTP and ATP as substrates and producing inorganic pyrophosphate. tRNA 3'-terminal CCA addition is required both for tRNA processing and repair. Also involved in tRNA surveillance by mediating tandem CCA addition to generate a CCACCA at the 3' terminus of unstable tRNAs. While stable tRNAs receive only 3'-terminal CCA, unstable tRNAs are marked with CCACCA and rapidly degraded.</text>
</comment>
<protein>
    <recommendedName>
        <fullName evidence="11">CCA-adding enzyme</fullName>
        <ecNumber evidence="11">2.7.7.72</ecNumber>
    </recommendedName>
    <alternativeName>
        <fullName evidence="11">CCA tRNA nucleotidyltransferase</fullName>
    </alternativeName>
    <alternativeName>
        <fullName evidence="11">tRNA CCA-pyrophosphorylase</fullName>
    </alternativeName>
    <alternativeName>
        <fullName evidence="11">tRNA adenylyl-/cytidylyl- transferase</fullName>
    </alternativeName>
    <alternativeName>
        <fullName evidence="11">tRNA nucleotidyltransferase</fullName>
    </alternativeName>
    <alternativeName>
        <fullName evidence="11">tRNA-NT</fullName>
    </alternativeName>
</protein>
<evidence type="ECO:0000256" key="4">
    <source>
        <dbReference type="ARBA" id="ARBA00022695"/>
    </source>
</evidence>
<evidence type="ECO:0000256" key="1">
    <source>
        <dbReference type="ARBA" id="ARBA00001946"/>
    </source>
</evidence>
<comment type="similarity">
    <text evidence="11">Belongs to the tRNA nucleotidyltransferase/poly(A) polymerase family. Bacterial CCA-adding enzyme type 2 subfamily.</text>
</comment>
<comment type="catalytic activity">
    <reaction evidence="11">
        <text>a tRNA with a 3' CCA end + 2 CTP + ATP = a tRNA with a 3' CCACCA end + 3 diphosphate</text>
        <dbReference type="Rhea" id="RHEA:76235"/>
        <dbReference type="Rhea" id="RHEA-COMP:10468"/>
        <dbReference type="Rhea" id="RHEA-COMP:18655"/>
        <dbReference type="ChEBI" id="CHEBI:30616"/>
        <dbReference type="ChEBI" id="CHEBI:33019"/>
        <dbReference type="ChEBI" id="CHEBI:37563"/>
        <dbReference type="ChEBI" id="CHEBI:83071"/>
        <dbReference type="ChEBI" id="CHEBI:195187"/>
    </reaction>
</comment>
<feature type="domain" description="tRNA nucleotidyltransferase/poly(A) polymerase RNA and SrmB- binding" evidence="13">
    <location>
        <begin position="149"/>
        <end position="212"/>
    </location>
</feature>
<feature type="binding site" evidence="11">
    <location>
        <position position="8"/>
    </location>
    <ligand>
        <name>ATP</name>
        <dbReference type="ChEBI" id="CHEBI:30616"/>
    </ligand>
</feature>
<dbReference type="InterPro" id="IPR050124">
    <property type="entry name" value="tRNA_CCA-adding_enzyme"/>
</dbReference>
<dbReference type="EC" id="2.7.7.72" evidence="11"/>
<feature type="binding site" evidence="11">
    <location>
        <position position="91"/>
    </location>
    <ligand>
        <name>CTP</name>
        <dbReference type="ChEBI" id="CHEBI:37563"/>
    </ligand>
</feature>
<evidence type="ECO:0000313" key="15">
    <source>
        <dbReference type="Proteomes" id="UP000327424"/>
    </source>
</evidence>
<keyword evidence="15" id="KW-1185">Reference proteome</keyword>
<dbReference type="InterPro" id="IPR032828">
    <property type="entry name" value="PolyA_RNA-bd"/>
</dbReference>
<dbReference type="FunFam" id="3.30.460.10:FF:000016">
    <property type="entry name" value="Multifunctional CCA protein"/>
    <property type="match status" value="1"/>
</dbReference>
<dbReference type="RefSeq" id="WP_019442285.1">
    <property type="nucleotide sequence ID" value="NZ_ALOE01000029.1"/>
</dbReference>
<evidence type="ECO:0000256" key="11">
    <source>
        <dbReference type="HAMAP-Rule" id="MF_01262"/>
    </source>
</evidence>
<feature type="binding site" evidence="11">
    <location>
        <position position="91"/>
    </location>
    <ligand>
        <name>ATP</name>
        <dbReference type="ChEBI" id="CHEBI:30616"/>
    </ligand>
</feature>
<feature type="binding site" evidence="11">
    <location>
        <position position="23"/>
    </location>
    <ligand>
        <name>Mg(2+)</name>
        <dbReference type="ChEBI" id="CHEBI:18420"/>
    </ligand>
</feature>
<evidence type="ECO:0000256" key="2">
    <source>
        <dbReference type="ARBA" id="ARBA00022679"/>
    </source>
</evidence>
<gene>
    <name evidence="11" type="primary">cca</name>
    <name evidence="14" type="ORF">FR932_15145</name>
</gene>
<dbReference type="PANTHER" id="PTHR47545">
    <property type="entry name" value="MULTIFUNCTIONAL CCA PROTEIN"/>
    <property type="match status" value="1"/>
</dbReference>
<keyword evidence="4 11" id="KW-0548">Nucleotidyltransferase</keyword>
<evidence type="ECO:0000256" key="7">
    <source>
        <dbReference type="ARBA" id="ARBA00022800"/>
    </source>
</evidence>
<organism evidence="14 15">
    <name type="scientific">Moritella marina ATCC 15381</name>
    <dbReference type="NCBI Taxonomy" id="1202962"/>
    <lineage>
        <taxon>Bacteria</taxon>
        <taxon>Pseudomonadati</taxon>
        <taxon>Pseudomonadota</taxon>
        <taxon>Gammaproteobacteria</taxon>
        <taxon>Alteromonadales</taxon>
        <taxon>Moritellaceae</taxon>
        <taxon>Moritella</taxon>
    </lineage>
</organism>
<feature type="binding site" evidence="11">
    <location>
        <position position="140"/>
    </location>
    <ligand>
        <name>CTP</name>
        <dbReference type="ChEBI" id="CHEBI:37563"/>
    </ligand>
</feature>
<feature type="binding site" evidence="11">
    <location>
        <position position="8"/>
    </location>
    <ligand>
        <name>CTP</name>
        <dbReference type="ChEBI" id="CHEBI:37563"/>
    </ligand>
</feature>
<evidence type="ECO:0000313" key="14">
    <source>
        <dbReference type="EMBL" id="QFI39098.1"/>
    </source>
</evidence>
<dbReference type="PANTHER" id="PTHR47545:SF1">
    <property type="entry name" value="MULTIFUNCTIONAL CCA PROTEIN"/>
    <property type="match status" value="1"/>
</dbReference>
<proteinExistence type="inferred from homology"/>
<keyword evidence="3 11" id="KW-0819">tRNA processing</keyword>
<dbReference type="GO" id="GO:0001680">
    <property type="term" value="P:tRNA 3'-terminal CCA addition"/>
    <property type="evidence" value="ECO:0007669"/>
    <property type="project" value="UniProtKB-UniRule"/>
</dbReference>
<dbReference type="GO" id="GO:0016787">
    <property type="term" value="F:hydrolase activity"/>
    <property type="evidence" value="ECO:0007669"/>
    <property type="project" value="UniProtKB-KW"/>
</dbReference>
<keyword evidence="5 11" id="KW-0479">Metal-binding</keyword>
<feature type="binding site" evidence="11">
    <location>
        <position position="140"/>
    </location>
    <ligand>
        <name>ATP</name>
        <dbReference type="ChEBI" id="CHEBI:30616"/>
    </ligand>
</feature>
<evidence type="ECO:0000259" key="12">
    <source>
        <dbReference type="Pfam" id="PF01743"/>
    </source>
</evidence>
<evidence type="ECO:0000256" key="5">
    <source>
        <dbReference type="ARBA" id="ARBA00022723"/>
    </source>
</evidence>
<dbReference type="GO" id="GO:0000287">
    <property type="term" value="F:magnesium ion binding"/>
    <property type="evidence" value="ECO:0007669"/>
    <property type="project" value="UniProtKB-UniRule"/>
</dbReference>
<dbReference type="KEGG" id="mmaa:FR932_15145"/>
<dbReference type="GO" id="GO:0042245">
    <property type="term" value="P:RNA repair"/>
    <property type="evidence" value="ECO:0007669"/>
    <property type="project" value="UniProtKB-KW"/>
</dbReference>
<feature type="binding site" evidence="11">
    <location>
        <position position="11"/>
    </location>
    <ligand>
        <name>CTP</name>
        <dbReference type="ChEBI" id="CHEBI:37563"/>
    </ligand>
</feature>
<reference evidence="14 15" key="1">
    <citation type="submission" date="2019-09" db="EMBL/GenBank/DDBJ databases">
        <title>Hybrid Assembly of the complete Genome of the Deep-Sea Bacterium Moritella marina from long Nanopore and Illumina reads.</title>
        <authorList>
            <person name="Magin S."/>
            <person name="Georgoulis A."/>
            <person name="Papadimitriou K."/>
            <person name="Iliakis G."/>
            <person name="Vorgias C.E."/>
        </authorList>
    </citation>
    <scope>NUCLEOTIDE SEQUENCE [LARGE SCALE GENOMIC DNA]</scope>
    <source>
        <strain evidence="14 15">MP-1</strain>
    </source>
</reference>
<dbReference type="AlphaFoldDB" id="A0A5J6WPJ7"/>
<keyword evidence="9 11" id="KW-0460">Magnesium</keyword>
<keyword evidence="2 11" id="KW-0808">Transferase</keyword>
<dbReference type="Gene3D" id="3.30.460.10">
    <property type="entry name" value="Beta Polymerase, domain 2"/>
    <property type="match status" value="1"/>
</dbReference>
<evidence type="ECO:0000256" key="8">
    <source>
        <dbReference type="ARBA" id="ARBA00022840"/>
    </source>
</evidence>